<dbReference type="CDD" id="cd00156">
    <property type="entry name" value="REC"/>
    <property type="match status" value="1"/>
</dbReference>
<gene>
    <name evidence="4" type="ORF">Acy02nite_77510</name>
</gene>
<feature type="domain" description="Response regulatory" evidence="3">
    <location>
        <begin position="12"/>
        <end position="122"/>
    </location>
</feature>
<evidence type="ECO:0000313" key="4">
    <source>
        <dbReference type="EMBL" id="GID69870.1"/>
    </source>
</evidence>
<organism evidence="4 5">
    <name type="scientific">Actinoplanes cyaneus</name>
    <dbReference type="NCBI Taxonomy" id="52696"/>
    <lineage>
        <taxon>Bacteria</taxon>
        <taxon>Bacillati</taxon>
        <taxon>Actinomycetota</taxon>
        <taxon>Actinomycetes</taxon>
        <taxon>Micromonosporales</taxon>
        <taxon>Micromonosporaceae</taxon>
        <taxon>Actinoplanes</taxon>
    </lineage>
</organism>
<dbReference type="Proteomes" id="UP000619479">
    <property type="component" value="Unassembled WGS sequence"/>
</dbReference>
<feature type="modified residue" description="4-aspartylphosphate" evidence="2">
    <location>
        <position position="62"/>
    </location>
</feature>
<dbReference type="Gene3D" id="3.40.50.2300">
    <property type="match status" value="1"/>
</dbReference>
<dbReference type="Pfam" id="PF00072">
    <property type="entry name" value="Response_reg"/>
    <property type="match status" value="1"/>
</dbReference>
<dbReference type="InterPro" id="IPR050595">
    <property type="entry name" value="Bact_response_regulator"/>
</dbReference>
<dbReference type="SUPFAM" id="SSF52172">
    <property type="entry name" value="CheY-like"/>
    <property type="match status" value="1"/>
</dbReference>
<name>A0A919IPL3_9ACTN</name>
<dbReference type="EMBL" id="BOMH01000068">
    <property type="protein sequence ID" value="GID69870.1"/>
    <property type="molecule type" value="Genomic_DNA"/>
</dbReference>
<dbReference type="SMART" id="SM00448">
    <property type="entry name" value="REC"/>
    <property type="match status" value="1"/>
</dbReference>
<accession>A0A919IPL3</accession>
<dbReference type="PANTHER" id="PTHR44591">
    <property type="entry name" value="STRESS RESPONSE REGULATOR PROTEIN 1"/>
    <property type="match status" value="1"/>
</dbReference>
<sequence length="128" mass="13610">MRACHPGEVILRCLLVDDNQHFLAAARELLEREGLVVAGTASRTADATRLAATVRPDVALVDIKLGGESGFDLARLLTAPVIMISTHAGDDYADLIAASPAIGFLAKTELSADAVRRMLSIVEERQDG</sequence>
<protein>
    <submittedName>
        <fullName evidence="4">Response regulator</fullName>
    </submittedName>
</protein>
<evidence type="ECO:0000256" key="2">
    <source>
        <dbReference type="PROSITE-ProRule" id="PRU00169"/>
    </source>
</evidence>
<dbReference type="GO" id="GO:0000160">
    <property type="term" value="P:phosphorelay signal transduction system"/>
    <property type="evidence" value="ECO:0007669"/>
    <property type="project" value="InterPro"/>
</dbReference>
<evidence type="ECO:0000259" key="3">
    <source>
        <dbReference type="PROSITE" id="PS50110"/>
    </source>
</evidence>
<keyword evidence="5" id="KW-1185">Reference proteome</keyword>
<dbReference type="InterPro" id="IPR011006">
    <property type="entry name" value="CheY-like_superfamily"/>
</dbReference>
<dbReference type="InterPro" id="IPR001789">
    <property type="entry name" value="Sig_transdc_resp-reg_receiver"/>
</dbReference>
<comment type="caution">
    <text evidence="4">The sequence shown here is derived from an EMBL/GenBank/DDBJ whole genome shotgun (WGS) entry which is preliminary data.</text>
</comment>
<dbReference type="PANTHER" id="PTHR44591:SF3">
    <property type="entry name" value="RESPONSE REGULATORY DOMAIN-CONTAINING PROTEIN"/>
    <property type="match status" value="1"/>
</dbReference>
<proteinExistence type="predicted"/>
<reference evidence="4" key="1">
    <citation type="submission" date="2021-01" db="EMBL/GenBank/DDBJ databases">
        <title>Whole genome shotgun sequence of Actinoplanes cyaneus NBRC 14990.</title>
        <authorList>
            <person name="Komaki H."/>
            <person name="Tamura T."/>
        </authorList>
    </citation>
    <scope>NUCLEOTIDE SEQUENCE</scope>
    <source>
        <strain evidence="4">NBRC 14990</strain>
    </source>
</reference>
<dbReference type="PROSITE" id="PS50110">
    <property type="entry name" value="RESPONSE_REGULATORY"/>
    <property type="match status" value="1"/>
</dbReference>
<evidence type="ECO:0000256" key="1">
    <source>
        <dbReference type="ARBA" id="ARBA00022553"/>
    </source>
</evidence>
<keyword evidence="1 2" id="KW-0597">Phosphoprotein</keyword>
<dbReference type="AlphaFoldDB" id="A0A919IPL3"/>
<evidence type="ECO:0000313" key="5">
    <source>
        <dbReference type="Proteomes" id="UP000619479"/>
    </source>
</evidence>